<dbReference type="RefSeq" id="WP_238751242.1">
    <property type="nucleotide sequence ID" value="NZ_CAKLPZ010000002.1"/>
</dbReference>
<protein>
    <recommendedName>
        <fullName evidence="2">YCII-related domain-containing protein</fullName>
    </recommendedName>
</protein>
<dbReference type="SUPFAM" id="SSF54909">
    <property type="entry name" value="Dimeric alpha+beta barrel"/>
    <property type="match status" value="1"/>
</dbReference>
<comment type="similarity">
    <text evidence="1">Belongs to the YciI family.</text>
</comment>
<name>A0ABN8F851_9BACT</name>
<dbReference type="InterPro" id="IPR011008">
    <property type="entry name" value="Dimeric_a/b-barrel"/>
</dbReference>
<sequence length="90" mass="10435">MQHYILFYETVDGYVEKRQPYRDIHLQLARKAVESGALVMAGAYEPADGAALIFRGEDEEVAADFARRDPYVQNGLVSRWWVRKWMVVVD</sequence>
<dbReference type="NCBIfam" id="NF009508">
    <property type="entry name" value="PRK12866.1"/>
    <property type="match status" value="1"/>
</dbReference>
<evidence type="ECO:0000256" key="1">
    <source>
        <dbReference type="ARBA" id="ARBA00007689"/>
    </source>
</evidence>
<reference evidence="3" key="1">
    <citation type="submission" date="2021-12" db="EMBL/GenBank/DDBJ databases">
        <authorList>
            <person name="Rodrigo-Torres L."/>
            <person name="Arahal R. D."/>
            <person name="Lucena T."/>
        </authorList>
    </citation>
    <scope>NUCLEOTIDE SEQUENCE</scope>
    <source>
        <strain evidence="3">CECT 8419</strain>
    </source>
</reference>
<evidence type="ECO:0000313" key="3">
    <source>
        <dbReference type="EMBL" id="CAH1001395.1"/>
    </source>
</evidence>
<dbReference type="InterPro" id="IPR005545">
    <property type="entry name" value="YCII"/>
</dbReference>
<dbReference type="EMBL" id="CAKLPZ010000002">
    <property type="protein sequence ID" value="CAH1001395.1"/>
    <property type="molecule type" value="Genomic_DNA"/>
</dbReference>
<comment type="caution">
    <text evidence="3">The sequence shown here is derived from an EMBL/GenBank/DDBJ whole genome shotgun (WGS) entry which is preliminary data.</text>
</comment>
<accession>A0ABN8F851</accession>
<dbReference type="Pfam" id="PF03795">
    <property type="entry name" value="YCII"/>
    <property type="match status" value="1"/>
</dbReference>
<gene>
    <name evidence="3" type="ORF">LEM8419_02298</name>
</gene>
<dbReference type="PANTHER" id="PTHR33606:SF3">
    <property type="entry name" value="PROTEIN YCII"/>
    <property type="match status" value="1"/>
</dbReference>
<dbReference type="Gene3D" id="3.30.70.1060">
    <property type="entry name" value="Dimeric alpha+beta barrel"/>
    <property type="match status" value="1"/>
</dbReference>
<dbReference type="PANTHER" id="PTHR33606">
    <property type="entry name" value="PROTEIN YCII"/>
    <property type="match status" value="1"/>
</dbReference>
<evidence type="ECO:0000259" key="2">
    <source>
        <dbReference type="Pfam" id="PF03795"/>
    </source>
</evidence>
<dbReference type="InterPro" id="IPR051807">
    <property type="entry name" value="Sec-metab_biosynth-assoc"/>
</dbReference>
<organism evidence="3 4">
    <name type="scientific">Neolewinella maritima</name>
    <dbReference type="NCBI Taxonomy" id="1383882"/>
    <lineage>
        <taxon>Bacteria</taxon>
        <taxon>Pseudomonadati</taxon>
        <taxon>Bacteroidota</taxon>
        <taxon>Saprospiria</taxon>
        <taxon>Saprospirales</taxon>
        <taxon>Lewinellaceae</taxon>
        <taxon>Neolewinella</taxon>
    </lineage>
</organism>
<evidence type="ECO:0000313" key="4">
    <source>
        <dbReference type="Proteomes" id="UP000837803"/>
    </source>
</evidence>
<keyword evidence="4" id="KW-1185">Reference proteome</keyword>
<dbReference type="Proteomes" id="UP000837803">
    <property type="component" value="Unassembled WGS sequence"/>
</dbReference>
<proteinExistence type="inferred from homology"/>
<feature type="domain" description="YCII-related" evidence="2">
    <location>
        <begin position="1"/>
        <end position="85"/>
    </location>
</feature>